<evidence type="ECO:0000256" key="1">
    <source>
        <dbReference type="ARBA" id="ARBA00008270"/>
    </source>
</evidence>
<dbReference type="PANTHER" id="PTHR13774:SF17">
    <property type="entry name" value="PHENAZINE BIOSYNTHESIS-LIKE DOMAIN-CONTAINING PROTEIN"/>
    <property type="match status" value="1"/>
</dbReference>
<reference evidence="5" key="1">
    <citation type="submission" date="2016-11" db="EMBL/GenBank/DDBJ databases">
        <title>Trade-off between light-utilization and light-protection in marine flavobacteria.</title>
        <authorList>
            <person name="Kumagai Y."/>
            <person name="Yoshizawa S."/>
            <person name="Kogure K."/>
        </authorList>
    </citation>
    <scope>NUCLEOTIDE SEQUENCE [LARGE SCALE GENOMIC DNA]</scope>
    <source>
        <strain evidence="5">SG-18</strain>
    </source>
</reference>
<dbReference type="SUPFAM" id="SSF54506">
    <property type="entry name" value="Diaminopimelate epimerase-like"/>
    <property type="match status" value="1"/>
</dbReference>
<dbReference type="Gene3D" id="3.10.310.10">
    <property type="entry name" value="Diaminopimelate Epimerase, Chain A, domain 1"/>
    <property type="match status" value="2"/>
</dbReference>
<name>A0A2S7T8B3_9FLAO</name>
<dbReference type="PIRSF" id="PIRSF016184">
    <property type="entry name" value="PhzC_PhzF"/>
    <property type="match status" value="1"/>
</dbReference>
<dbReference type="OrthoDB" id="9788221at2"/>
<evidence type="ECO:0000256" key="3">
    <source>
        <dbReference type="PIRSR" id="PIRSR016184-1"/>
    </source>
</evidence>
<keyword evidence="2 4" id="KW-0413">Isomerase</keyword>
<dbReference type="RefSeq" id="WP_105001844.1">
    <property type="nucleotide sequence ID" value="NZ_MQVX01000001.1"/>
</dbReference>
<keyword evidence="5" id="KW-1185">Reference proteome</keyword>
<protein>
    <submittedName>
        <fullName evidence="4">Isomerase</fullName>
    </submittedName>
</protein>
<feature type="active site" evidence="3">
    <location>
        <position position="46"/>
    </location>
</feature>
<proteinExistence type="inferred from homology"/>
<evidence type="ECO:0000313" key="5">
    <source>
        <dbReference type="Proteomes" id="UP000239366"/>
    </source>
</evidence>
<gene>
    <name evidence="4" type="ORF">BST99_10925</name>
</gene>
<dbReference type="InterPro" id="IPR003719">
    <property type="entry name" value="Phenazine_PhzF-like"/>
</dbReference>
<dbReference type="Proteomes" id="UP000239366">
    <property type="component" value="Unassembled WGS sequence"/>
</dbReference>
<dbReference type="GO" id="GO:0005737">
    <property type="term" value="C:cytoplasm"/>
    <property type="evidence" value="ECO:0007669"/>
    <property type="project" value="TreeGrafter"/>
</dbReference>
<comment type="similarity">
    <text evidence="1">Belongs to the PhzF family.</text>
</comment>
<dbReference type="PANTHER" id="PTHR13774">
    <property type="entry name" value="PHENAZINE BIOSYNTHESIS PROTEIN"/>
    <property type="match status" value="1"/>
</dbReference>
<organism evidence="4 5">
    <name type="scientific">Aureicoccus marinus</name>
    <dbReference type="NCBI Taxonomy" id="754435"/>
    <lineage>
        <taxon>Bacteria</taxon>
        <taxon>Pseudomonadati</taxon>
        <taxon>Bacteroidota</taxon>
        <taxon>Flavobacteriia</taxon>
        <taxon>Flavobacteriales</taxon>
        <taxon>Flavobacteriaceae</taxon>
        <taxon>Aureicoccus</taxon>
    </lineage>
</organism>
<evidence type="ECO:0000256" key="2">
    <source>
        <dbReference type="ARBA" id="ARBA00023235"/>
    </source>
</evidence>
<dbReference type="Pfam" id="PF02567">
    <property type="entry name" value="PhzC-PhzF"/>
    <property type="match status" value="1"/>
</dbReference>
<dbReference type="EMBL" id="MQVX01000001">
    <property type="protein sequence ID" value="PQJ16170.1"/>
    <property type="molecule type" value="Genomic_DNA"/>
</dbReference>
<dbReference type="GO" id="GO:0016853">
    <property type="term" value="F:isomerase activity"/>
    <property type="evidence" value="ECO:0007669"/>
    <property type="project" value="UniProtKB-KW"/>
</dbReference>
<accession>A0A2S7T8B3</accession>
<dbReference type="NCBIfam" id="TIGR00654">
    <property type="entry name" value="PhzF_family"/>
    <property type="match status" value="1"/>
</dbReference>
<dbReference type="AlphaFoldDB" id="A0A2S7T8B3"/>
<sequence length="267" mass="29893">MKQKIYQIDSFARKVFQGNPAAVCILDYWPSPDQMQGIAEENNLSETAFALAVGDHYTLRWFTPENEVDLCGHATLATAFVLKEYYGYKKKTVVFDSPRSGRLEAHFEKDGKIRLNFPLDPPIGLESLREMNEAIGLVPQRTLRGKTDFMLVYDSEETIRGLEPDFSLLNKINARGIIVTAPGDEVDFVSRFFAPKCGIPEDPVTGSAHTTMVPYWAKELGKTEFVAKQLSKRGGELWCKLDGDRVEIAGYATPYLIGEIDINSPTS</sequence>
<comment type="caution">
    <text evidence="4">The sequence shown here is derived from an EMBL/GenBank/DDBJ whole genome shotgun (WGS) entry which is preliminary data.</text>
</comment>
<evidence type="ECO:0000313" key="4">
    <source>
        <dbReference type="EMBL" id="PQJ16170.1"/>
    </source>
</evidence>